<dbReference type="Pfam" id="PF09582">
    <property type="entry name" value="AnfO_nitrog"/>
    <property type="match status" value="1"/>
</dbReference>
<reference evidence="1 2" key="1">
    <citation type="submission" date="2016-11" db="EMBL/GenBank/DDBJ databases">
        <authorList>
            <person name="Jaros S."/>
            <person name="Januszkiewicz K."/>
            <person name="Wedrychowicz H."/>
        </authorList>
    </citation>
    <scope>NUCLEOTIDE SEQUENCE [LARGE SCALE GENOMIC DNA]</scope>
    <source>
        <strain evidence="1 2">DSM 15970</strain>
    </source>
</reference>
<dbReference type="STRING" id="1122934.SAMN02745691_01799"/>
<protein>
    <submittedName>
        <fullName evidence="1">Iron only nitrogenase protein AnfO (AnfO_nitrog)</fullName>
    </submittedName>
</protein>
<gene>
    <name evidence="1" type="ORF">SAMN02745691_01799</name>
</gene>
<dbReference type="RefSeq" id="WP_073994083.1">
    <property type="nucleotide sequence ID" value="NZ_FQYT01000018.1"/>
</dbReference>
<evidence type="ECO:0000313" key="1">
    <source>
        <dbReference type="EMBL" id="SHJ34658.1"/>
    </source>
</evidence>
<accession>A0A1M6IJP3</accession>
<keyword evidence="2" id="KW-1185">Reference proteome</keyword>
<dbReference type="InterPro" id="IPR014287">
    <property type="entry name" value="Nase_Fe-Fe_AnfO"/>
</dbReference>
<proteinExistence type="predicted"/>
<dbReference type="AlphaFoldDB" id="A0A1M6IJP3"/>
<name>A0A1M6IJP3_9FIRM</name>
<organism evidence="1 2">
    <name type="scientific">Parasporobacterium paucivorans DSM 15970</name>
    <dbReference type="NCBI Taxonomy" id="1122934"/>
    <lineage>
        <taxon>Bacteria</taxon>
        <taxon>Bacillati</taxon>
        <taxon>Bacillota</taxon>
        <taxon>Clostridia</taxon>
        <taxon>Lachnospirales</taxon>
        <taxon>Lachnospiraceae</taxon>
        <taxon>Parasporobacterium</taxon>
    </lineage>
</organism>
<evidence type="ECO:0000313" key="2">
    <source>
        <dbReference type="Proteomes" id="UP000184342"/>
    </source>
</evidence>
<dbReference type="OrthoDB" id="200286at2"/>
<dbReference type="EMBL" id="FQYT01000018">
    <property type="protein sequence ID" value="SHJ34658.1"/>
    <property type="molecule type" value="Genomic_DNA"/>
</dbReference>
<dbReference type="Proteomes" id="UP000184342">
    <property type="component" value="Unassembled WGS sequence"/>
</dbReference>
<sequence>MKKMIAVLFDNENKITDFIHADHIVVYGKMGDSWSVAEELKGVRMEGRDGEGIRTHMNEIICRLGECKALVGSIITGVPYYILEKNRFIVCEADEFSDELLEQMGTDFYDVKEGAAEEDKKEIPLGPVSTDNEGNYYFDYAAAAKKYPELTSKKALLPFFSNELFQSVTIICTHIMPWIDSFLEQSNLQMESRRNEGLYTIKIFHKICRNQEEMCNE</sequence>